<dbReference type="InterPro" id="IPR014922">
    <property type="entry name" value="YdhG-like"/>
</dbReference>
<organism evidence="2 3">
    <name type="scientific">Henriciella pelagia</name>
    <dbReference type="NCBI Taxonomy" id="1977912"/>
    <lineage>
        <taxon>Bacteria</taxon>
        <taxon>Pseudomonadati</taxon>
        <taxon>Pseudomonadota</taxon>
        <taxon>Alphaproteobacteria</taxon>
        <taxon>Hyphomonadales</taxon>
        <taxon>Hyphomonadaceae</taxon>
        <taxon>Henriciella</taxon>
    </lineage>
</organism>
<gene>
    <name evidence="2" type="primary">ydeI</name>
    <name evidence="2" type="ORF">GCM10011503_24410</name>
</gene>
<feature type="domain" description="YdhG-like" evidence="1">
    <location>
        <begin position="15"/>
        <end position="112"/>
    </location>
</feature>
<dbReference type="Proteomes" id="UP000628854">
    <property type="component" value="Unassembled WGS sequence"/>
</dbReference>
<comment type="caution">
    <text evidence="2">The sequence shown here is derived from an EMBL/GenBank/DDBJ whole genome shotgun (WGS) entry which is preliminary data.</text>
</comment>
<dbReference type="RefSeq" id="WP_084391849.1">
    <property type="nucleotide sequence ID" value="NZ_BMKF01000002.1"/>
</dbReference>
<evidence type="ECO:0000313" key="3">
    <source>
        <dbReference type="Proteomes" id="UP000628854"/>
    </source>
</evidence>
<accession>A0ABQ1JU25</accession>
<evidence type="ECO:0000259" key="1">
    <source>
        <dbReference type="Pfam" id="PF08818"/>
    </source>
</evidence>
<dbReference type="SUPFAM" id="SSF159888">
    <property type="entry name" value="YdhG-like"/>
    <property type="match status" value="1"/>
</dbReference>
<keyword evidence="3" id="KW-1185">Reference proteome</keyword>
<sequence length="191" mass="21717">MSAALDKTFLTADRWRDEALEVRAILLDCGLTEEKKWNKPCYSMDGENICIIQRMKHFLALMFFKGRLVDDPDGLLKEQGPNSRSAKRLEFNSVDAVKAAADTIRALVASAIEVERKKLKVEGGELPDYPGELVDAFDEDPDFRKAFEDLTPGRQRGYLLHFNQGKQAATRANRIGKYRQHIFNGKGMHDR</sequence>
<dbReference type="PIRSF" id="PIRSF021308">
    <property type="entry name" value="UCP021308"/>
    <property type="match status" value="1"/>
</dbReference>
<name>A0ABQ1JU25_9PROT</name>
<evidence type="ECO:0000313" key="2">
    <source>
        <dbReference type="EMBL" id="GGB74819.1"/>
    </source>
</evidence>
<dbReference type="EMBL" id="BMKF01000002">
    <property type="protein sequence ID" value="GGB74819.1"/>
    <property type="molecule type" value="Genomic_DNA"/>
</dbReference>
<reference evidence="3" key="1">
    <citation type="journal article" date="2019" name="Int. J. Syst. Evol. Microbiol.">
        <title>The Global Catalogue of Microorganisms (GCM) 10K type strain sequencing project: providing services to taxonomists for standard genome sequencing and annotation.</title>
        <authorList>
            <consortium name="The Broad Institute Genomics Platform"/>
            <consortium name="The Broad Institute Genome Sequencing Center for Infectious Disease"/>
            <person name="Wu L."/>
            <person name="Ma J."/>
        </authorList>
    </citation>
    <scope>NUCLEOTIDE SEQUENCE [LARGE SCALE GENOMIC DNA]</scope>
    <source>
        <strain evidence="3">CGMCC 1.15928</strain>
    </source>
</reference>
<dbReference type="Pfam" id="PF08818">
    <property type="entry name" value="DUF1801"/>
    <property type="match status" value="1"/>
</dbReference>
<proteinExistence type="predicted"/>
<dbReference type="Pfam" id="PF13376">
    <property type="entry name" value="OmdA"/>
    <property type="match status" value="1"/>
</dbReference>
<protein>
    <recommendedName>
        <fullName evidence="1">YdhG-like domain-containing protein</fullName>
    </recommendedName>
</protein>
<dbReference type="InterPro" id="IPR016786">
    <property type="entry name" value="YdeI_bac"/>
</dbReference>